<dbReference type="GeneTree" id="ENSGT00950000183082"/>
<dbReference type="AlphaFoldDB" id="H2YRC8"/>
<dbReference type="FunFam" id="3.40.640.10:FF:000044">
    <property type="entry name" value="Aspartate aminotransferase"/>
    <property type="match status" value="1"/>
</dbReference>
<evidence type="ECO:0000256" key="2">
    <source>
        <dbReference type="ARBA" id="ARBA00004496"/>
    </source>
</evidence>
<dbReference type="EC" id="2.6.1.1" evidence="13"/>
<comment type="catalytic activity">
    <reaction evidence="9">
        <text>(2S)-2-aminobutanoate + 2-oxoglutarate = 2-oxobutanoate + L-glutamate</text>
        <dbReference type="Rhea" id="RHEA:70223"/>
        <dbReference type="ChEBI" id="CHEBI:16763"/>
        <dbReference type="ChEBI" id="CHEBI:16810"/>
        <dbReference type="ChEBI" id="CHEBI:29985"/>
        <dbReference type="ChEBI" id="CHEBI:74359"/>
    </reaction>
    <physiologicalReaction direction="right-to-left" evidence="9">
        <dbReference type="Rhea" id="RHEA:70225"/>
    </physiologicalReaction>
</comment>
<dbReference type="GO" id="GO:0004069">
    <property type="term" value="F:L-aspartate:2-oxoglutarate aminotransferase activity"/>
    <property type="evidence" value="ECO:0007669"/>
    <property type="project" value="UniProtKB-EC"/>
</dbReference>
<comment type="subunit">
    <text evidence="4 13">Homodimer.</text>
</comment>
<reference evidence="15" key="2">
    <citation type="submission" date="2025-08" db="UniProtKB">
        <authorList>
            <consortium name="Ensembl"/>
        </authorList>
    </citation>
    <scope>IDENTIFICATION</scope>
</reference>
<dbReference type="InterPro" id="IPR004838">
    <property type="entry name" value="NHTrfase_class1_PyrdxlP-BS"/>
</dbReference>
<dbReference type="InterPro" id="IPR000796">
    <property type="entry name" value="Asp_trans"/>
</dbReference>
<dbReference type="CDD" id="cd00609">
    <property type="entry name" value="AAT_like"/>
    <property type="match status" value="1"/>
</dbReference>
<comment type="miscellaneous">
    <text evidence="13">In eukaryotes there are cytoplasmic, mitochondrial and chloroplastic isozymes.</text>
</comment>
<dbReference type="Pfam" id="PF00155">
    <property type="entry name" value="Aminotran_1_2"/>
    <property type="match status" value="1"/>
</dbReference>
<keyword evidence="16" id="KW-1185">Reference proteome</keyword>
<dbReference type="Gene3D" id="3.40.640.10">
    <property type="entry name" value="Type I PLP-dependent aspartate aminotransferase-like (Major domain)"/>
    <property type="match status" value="1"/>
</dbReference>
<dbReference type="Gene3D" id="3.90.1150.10">
    <property type="entry name" value="Aspartate Aminotransferase, domain 1"/>
    <property type="match status" value="1"/>
</dbReference>
<evidence type="ECO:0000256" key="5">
    <source>
        <dbReference type="ARBA" id="ARBA00022490"/>
    </source>
</evidence>
<evidence type="ECO:0000256" key="4">
    <source>
        <dbReference type="ARBA" id="ARBA00011738"/>
    </source>
</evidence>
<proteinExistence type="inferred from homology"/>
<dbReference type="GO" id="GO:0005829">
    <property type="term" value="C:cytosol"/>
    <property type="evidence" value="ECO:0007669"/>
    <property type="project" value="TreeGrafter"/>
</dbReference>
<reference evidence="15" key="3">
    <citation type="submission" date="2025-09" db="UniProtKB">
        <authorList>
            <consortium name="Ensembl"/>
        </authorList>
    </citation>
    <scope>IDENTIFICATION</scope>
</reference>
<feature type="domain" description="Aminotransferase class I/classII large" evidence="14">
    <location>
        <begin position="33"/>
        <end position="404"/>
    </location>
</feature>
<dbReference type="eggNOG" id="KOG1412">
    <property type="taxonomic scope" value="Eukaryota"/>
</dbReference>
<keyword evidence="7 13" id="KW-0808">Transferase</keyword>
<dbReference type="FunFam" id="3.90.1150.10:FF:000001">
    <property type="entry name" value="Aspartate aminotransferase"/>
    <property type="match status" value="1"/>
</dbReference>
<dbReference type="Proteomes" id="UP000007875">
    <property type="component" value="Unassembled WGS sequence"/>
</dbReference>
<evidence type="ECO:0000313" key="15">
    <source>
        <dbReference type="Ensembl" id="ENSCSAVP00000007888.1"/>
    </source>
</evidence>
<comment type="catalytic activity">
    <reaction evidence="11">
        <text>3-sulfino-L-alanine + 2-oxoglutarate = 3-sulfinopyruvate + L-glutamate</text>
        <dbReference type="Rhea" id="RHEA:70295"/>
        <dbReference type="ChEBI" id="CHEBI:16810"/>
        <dbReference type="ChEBI" id="CHEBI:29985"/>
        <dbReference type="ChEBI" id="CHEBI:61085"/>
        <dbReference type="ChEBI" id="CHEBI:140699"/>
    </reaction>
    <physiologicalReaction direction="right-to-left" evidence="11">
        <dbReference type="Rhea" id="RHEA:70297"/>
    </physiologicalReaction>
</comment>
<dbReference type="SUPFAM" id="SSF53383">
    <property type="entry name" value="PLP-dependent transferases"/>
    <property type="match status" value="1"/>
</dbReference>
<dbReference type="NCBIfam" id="NF006719">
    <property type="entry name" value="PRK09257.1"/>
    <property type="match status" value="1"/>
</dbReference>
<comment type="catalytic activity">
    <reaction evidence="12">
        <text>L-cysteine + 2-oxoglutarate = 2-oxo-3-sulfanylpropanoate + L-glutamate</text>
        <dbReference type="Rhea" id="RHEA:17441"/>
        <dbReference type="ChEBI" id="CHEBI:16810"/>
        <dbReference type="ChEBI" id="CHEBI:29985"/>
        <dbReference type="ChEBI" id="CHEBI:35235"/>
        <dbReference type="ChEBI" id="CHEBI:57678"/>
        <dbReference type="EC" id="2.6.1.3"/>
    </reaction>
    <physiologicalReaction direction="left-to-right" evidence="12">
        <dbReference type="Rhea" id="RHEA:17442"/>
    </physiologicalReaction>
</comment>
<evidence type="ECO:0000256" key="13">
    <source>
        <dbReference type="RuleBase" id="RU000480"/>
    </source>
</evidence>
<evidence type="ECO:0000256" key="7">
    <source>
        <dbReference type="ARBA" id="ARBA00022679"/>
    </source>
</evidence>
<evidence type="ECO:0000259" key="14">
    <source>
        <dbReference type="Pfam" id="PF00155"/>
    </source>
</evidence>
<evidence type="ECO:0000256" key="12">
    <source>
        <dbReference type="ARBA" id="ARBA00049350"/>
    </source>
</evidence>
<dbReference type="PRINTS" id="PR00799">
    <property type="entry name" value="TRANSAMINASE"/>
</dbReference>
<evidence type="ECO:0000256" key="1">
    <source>
        <dbReference type="ARBA" id="ARBA00001933"/>
    </source>
</evidence>
<dbReference type="PANTHER" id="PTHR11879">
    <property type="entry name" value="ASPARTATE AMINOTRANSFERASE"/>
    <property type="match status" value="1"/>
</dbReference>
<dbReference type="InParanoid" id="H2YRC8"/>
<organism evidence="15 16">
    <name type="scientific">Ciona savignyi</name>
    <name type="common">Pacific transparent sea squirt</name>
    <dbReference type="NCBI Taxonomy" id="51511"/>
    <lineage>
        <taxon>Eukaryota</taxon>
        <taxon>Metazoa</taxon>
        <taxon>Chordata</taxon>
        <taxon>Tunicata</taxon>
        <taxon>Ascidiacea</taxon>
        <taxon>Phlebobranchia</taxon>
        <taxon>Cionidae</taxon>
        <taxon>Ciona</taxon>
    </lineage>
</organism>
<comment type="subcellular location">
    <subcellularLocation>
        <location evidence="2">Cytoplasm</location>
    </subcellularLocation>
</comment>
<evidence type="ECO:0000256" key="10">
    <source>
        <dbReference type="ARBA" id="ARBA00048507"/>
    </source>
</evidence>
<dbReference type="FunCoup" id="H2YRC8">
    <property type="interactions" value="120"/>
</dbReference>
<dbReference type="InterPro" id="IPR015424">
    <property type="entry name" value="PyrdxlP-dep_Trfase"/>
</dbReference>
<dbReference type="GO" id="GO:0047801">
    <property type="term" value="F:L-cysteine transaminase activity"/>
    <property type="evidence" value="ECO:0007669"/>
    <property type="project" value="UniProtKB-EC"/>
</dbReference>
<comment type="similarity">
    <text evidence="3">Belongs to the class-I pyridoxal-phosphate-dependent aminotransferase family.</text>
</comment>
<dbReference type="STRING" id="51511.ENSCSAVP00000007888"/>
<evidence type="ECO:0000256" key="11">
    <source>
        <dbReference type="ARBA" id="ARBA00048761"/>
    </source>
</evidence>
<reference evidence="16" key="1">
    <citation type="submission" date="2003-08" db="EMBL/GenBank/DDBJ databases">
        <authorList>
            <person name="Birren B."/>
            <person name="Nusbaum C."/>
            <person name="Abebe A."/>
            <person name="Abouelleil A."/>
            <person name="Adekoya E."/>
            <person name="Ait-zahra M."/>
            <person name="Allen N."/>
            <person name="Allen T."/>
            <person name="An P."/>
            <person name="Anderson M."/>
            <person name="Anderson S."/>
            <person name="Arachchi H."/>
            <person name="Armbruster J."/>
            <person name="Bachantsang P."/>
            <person name="Baldwin J."/>
            <person name="Barry A."/>
            <person name="Bayul T."/>
            <person name="Blitshsteyn B."/>
            <person name="Bloom T."/>
            <person name="Blye J."/>
            <person name="Boguslavskiy L."/>
            <person name="Borowsky M."/>
            <person name="Boukhgalter B."/>
            <person name="Brunache A."/>
            <person name="Butler J."/>
            <person name="Calixte N."/>
            <person name="Calvo S."/>
            <person name="Camarata J."/>
            <person name="Campo K."/>
            <person name="Chang J."/>
            <person name="Cheshatsang Y."/>
            <person name="Citroen M."/>
            <person name="Collymore A."/>
            <person name="Considine T."/>
            <person name="Cook A."/>
            <person name="Cooke P."/>
            <person name="Corum B."/>
            <person name="Cuomo C."/>
            <person name="David R."/>
            <person name="Dawoe T."/>
            <person name="Degray S."/>
            <person name="Dodge S."/>
            <person name="Dooley K."/>
            <person name="Dorje P."/>
            <person name="Dorjee K."/>
            <person name="Dorris L."/>
            <person name="Duffey N."/>
            <person name="Dupes A."/>
            <person name="Elkins T."/>
            <person name="Engels R."/>
            <person name="Erickson J."/>
            <person name="Farina A."/>
            <person name="Faro S."/>
            <person name="Ferreira P."/>
            <person name="Fischer H."/>
            <person name="Fitzgerald M."/>
            <person name="Foley K."/>
            <person name="Gage D."/>
            <person name="Galagan J."/>
            <person name="Gearin G."/>
            <person name="Gnerre S."/>
            <person name="Gnirke A."/>
            <person name="Goyette A."/>
            <person name="Graham J."/>
            <person name="Grandbois E."/>
            <person name="Gyaltsen K."/>
            <person name="Hafez N."/>
            <person name="Hagopian D."/>
            <person name="Hagos B."/>
            <person name="Hall J."/>
            <person name="Hatcher B."/>
            <person name="Heller A."/>
            <person name="Higgins H."/>
            <person name="Honan T."/>
            <person name="Horn A."/>
            <person name="Houde N."/>
            <person name="Hughes L."/>
            <person name="Hulme W."/>
            <person name="Husby E."/>
            <person name="Iliev I."/>
            <person name="Jaffe D."/>
            <person name="Jones C."/>
            <person name="Kamal M."/>
            <person name="Kamat A."/>
            <person name="Kamvysselis M."/>
            <person name="Karlsson E."/>
            <person name="Kells C."/>
            <person name="Kieu A."/>
            <person name="Kisner P."/>
            <person name="Kodira C."/>
            <person name="Kulbokas E."/>
            <person name="Labutti K."/>
            <person name="Lama D."/>
            <person name="Landers T."/>
            <person name="Leger J."/>
            <person name="Levine S."/>
            <person name="Lewis D."/>
            <person name="Lewis T."/>
            <person name="Lindblad-toh K."/>
            <person name="Liu X."/>
            <person name="Lokyitsang T."/>
            <person name="Lokyitsang Y."/>
            <person name="Lucien O."/>
            <person name="Lui A."/>
            <person name="Ma L.J."/>
            <person name="Mabbitt R."/>
            <person name="Macdonald J."/>
            <person name="Maclean C."/>
            <person name="Major J."/>
            <person name="Manning J."/>
            <person name="Marabella R."/>
            <person name="Maru K."/>
            <person name="Matthews C."/>
            <person name="Mauceli E."/>
            <person name="Mccarthy M."/>
            <person name="Mcdonough S."/>
            <person name="Mcghee T."/>
            <person name="Meldrim J."/>
            <person name="Meneus L."/>
            <person name="Mesirov J."/>
            <person name="Mihalev A."/>
            <person name="Mihova T."/>
            <person name="Mikkelsen T."/>
            <person name="Mlenga V."/>
            <person name="Moru K."/>
            <person name="Mozes J."/>
            <person name="Mulrain L."/>
            <person name="Munson G."/>
            <person name="Naylor J."/>
            <person name="Newes C."/>
            <person name="Nguyen C."/>
            <person name="Nguyen N."/>
            <person name="Nguyen T."/>
            <person name="Nicol R."/>
            <person name="Nielsen C."/>
            <person name="Nizzari M."/>
            <person name="Norbu C."/>
            <person name="Norbu N."/>
            <person name="O'donnell P."/>
            <person name="Okoawo O."/>
            <person name="O'leary S."/>
            <person name="Omotosho B."/>
            <person name="O'neill K."/>
            <person name="Osman S."/>
            <person name="Parker S."/>
            <person name="Perrin D."/>
            <person name="Phunkhang P."/>
            <person name="Piqani B."/>
            <person name="Purcell S."/>
            <person name="Rachupka T."/>
            <person name="Ramasamy U."/>
            <person name="Rameau R."/>
            <person name="Ray V."/>
            <person name="Raymond C."/>
            <person name="Retta R."/>
            <person name="Richardson S."/>
            <person name="Rise C."/>
            <person name="Rodriguez J."/>
            <person name="Rogers J."/>
            <person name="Rogov P."/>
            <person name="Rutman M."/>
            <person name="Schupbach R."/>
            <person name="Seaman C."/>
            <person name="Settipalli S."/>
            <person name="Sharpe T."/>
            <person name="Sheridan J."/>
            <person name="Sherpa N."/>
            <person name="Shi J."/>
            <person name="Smirnov S."/>
            <person name="Smith C."/>
            <person name="Sougnez C."/>
            <person name="Spencer B."/>
            <person name="Stalker J."/>
            <person name="Stange-thomann N."/>
            <person name="Stavropoulos S."/>
            <person name="Stetson K."/>
            <person name="Stone C."/>
            <person name="Stone S."/>
            <person name="Stubbs M."/>
            <person name="Talamas J."/>
            <person name="Tchuinga P."/>
            <person name="Tenzing P."/>
            <person name="Tesfaye S."/>
            <person name="Theodore J."/>
            <person name="Thoulutsang Y."/>
            <person name="Topham K."/>
            <person name="Towey S."/>
            <person name="Tsamla T."/>
            <person name="Tsomo N."/>
            <person name="Vallee D."/>
            <person name="Vassiliev H."/>
            <person name="Venkataraman V."/>
            <person name="Vinson J."/>
            <person name="Vo A."/>
            <person name="Wade C."/>
            <person name="Wang S."/>
            <person name="Wangchuk T."/>
            <person name="Wangdi T."/>
            <person name="Whittaker C."/>
            <person name="Wilkinson J."/>
            <person name="Wu Y."/>
            <person name="Wyman D."/>
            <person name="Yadav S."/>
            <person name="Yang S."/>
            <person name="Yang X."/>
            <person name="Yeager S."/>
            <person name="Yee E."/>
            <person name="Young G."/>
            <person name="Zainoun J."/>
            <person name="Zembeck L."/>
            <person name="Zimmer A."/>
            <person name="Zody M."/>
            <person name="Lander E."/>
        </authorList>
    </citation>
    <scope>NUCLEOTIDE SEQUENCE [LARGE SCALE GENOMIC DNA]</scope>
</reference>
<dbReference type="InterPro" id="IPR015422">
    <property type="entry name" value="PyrdxlP-dep_Trfase_small"/>
</dbReference>
<protein>
    <recommendedName>
        <fullName evidence="13">Aspartate aminotransferase</fullName>
        <ecNumber evidence="13">2.6.1.1</ecNumber>
    </recommendedName>
</protein>
<evidence type="ECO:0000256" key="3">
    <source>
        <dbReference type="ARBA" id="ARBA00007441"/>
    </source>
</evidence>
<dbReference type="GO" id="GO:0030170">
    <property type="term" value="F:pyridoxal phosphate binding"/>
    <property type="evidence" value="ECO:0007669"/>
    <property type="project" value="InterPro"/>
</dbReference>
<evidence type="ECO:0000256" key="6">
    <source>
        <dbReference type="ARBA" id="ARBA00022576"/>
    </source>
</evidence>
<dbReference type="PANTHER" id="PTHR11879:SF55">
    <property type="entry name" value="GLUTAMATE OXALOACETATE TRANSAMINASE 1, ISOFORM B"/>
    <property type="match status" value="1"/>
</dbReference>
<comment type="cofactor">
    <cofactor evidence="1">
        <name>pyridoxal 5'-phosphate</name>
        <dbReference type="ChEBI" id="CHEBI:597326"/>
    </cofactor>
</comment>
<keyword evidence="8" id="KW-0663">Pyridoxal phosphate</keyword>
<accession>H2YRC8</accession>
<comment type="catalytic activity">
    <reaction evidence="10">
        <text>L-aspartate + 2-oxoglutarate = oxaloacetate + L-glutamate</text>
        <dbReference type="Rhea" id="RHEA:21824"/>
        <dbReference type="ChEBI" id="CHEBI:16452"/>
        <dbReference type="ChEBI" id="CHEBI:16810"/>
        <dbReference type="ChEBI" id="CHEBI:29985"/>
        <dbReference type="ChEBI" id="CHEBI:29991"/>
        <dbReference type="EC" id="2.6.1.1"/>
    </reaction>
    <physiologicalReaction direction="left-to-right" evidence="10">
        <dbReference type="Rhea" id="RHEA:21825"/>
    </physiologicalReaction>
</comment>
<evidence type="ECO:0000256" key="8">
    <source>
        <dbReference type="ARBA" id="ARBA00022898"/>
    </source>
</evidence>
<dbReference type="OMA" id="GTWTHIT"/>
<dbReference type="InterPro" id="IPR015421">
    <property type="entry name" value="PyrdxlP-dep_Trfase_major"/>
</dbReference>
<evidence type="ECO:0000256" key="9">
    <source>
        <dbReference type="ARBA" id="ARBA00036027"/>
    </source>
</evidence>
<sequence>MSSTPSLFTDVELAAPVVIFQLTADYKADPSDKKINLGVGAYRTDEGQPWVLPVVRSVEAQMAIDPLLNHEYLPILGMPSFCEAATQLVLGKDSPAILQNRAGGVQSISGTGALRLAAEFLFRFYNKREKSTAVYVSSPTWGNQTAVFKNAGFTDHRTYRYWDADQCALDYKGMLEDIENAPEFSIFILHGCAHNPTGLDPSHEEWIGIAEACKRRNIFPVLDCAYQGFASGDPDVDAWSTRKFVELGFELLVCQSFAKNFGLYNERIGNLCLVMRDSPTLSRCRSQVELIVRAMYSNPPNHGARIVATTLSNPALKQEWLDNLHTMASRIKAMRHLLHSKLRSKGTPGNWDHIITQIGMFSYTGLNASQVEFLRKRHIYLLSSGRINMCGITTSNIDYLVESIHDAVTSVKGGRL</sequence>
<evidence type="ECO:0000313" key="16">
    <source>
        <dbReference type="Proteomes" id="UP000007875"/>
    </source>
</evidence>
<dbReference type="GO" id="GO:0120554">
    <property type="term" value="F:2-aminobutanoate transaminase activity"/>
    <property type="evidence" value="ECO:0007669"/>
    <property type="project" value="RHEA"/>
</dbReference>
<keyword evidence="5" id="KW-0963">Cytoplasm</keyword>
<name>H2YRC8_CIOSA</name>
<keyword evidence="6 13" id="KW-0032">Aminotransferase</keyword>
<dbReference type="GO" id="GO:0006532">
    <property type="term" value="P:aspartate biosynthetic process"/>
    <property type="evidence" value="ECO:0007669"/>
    <property type="project" value="TreeGrafter"/>
</dbReference>
<dbReference type="PROSITE" id="PS00105">
    <property type="entry name" value="AA_TRANSFER_CLASS_1"/>
    <property type="match status" value="1"/>
</dbReference>
<dbReference type="InterPro" id="IPR004839">
    <property type="entry name" value="Aminotransferase_I/II_large"/>
</dbReference>
<dbReference type="Ensembl" id="ENSCSAVT00000007994.1">
    <property type="protein sequence ID" value="ENSCSAVP00000007888.1"/>
    <property type="gene ID" value="ENSCSAVG00000004712.1"/>
</dbReference>